<sequence length="101" mass="10439">MHPLRVGALVIVVATSSAGRHHGARVHGRRTSLQPATAARRSRRAAMTSGARERSRGPGRRSPAPSPTPVALPCQGRATPAAGGAPDGGHGRQLQEVAEEE</sequence>
<evidence type="ECO:0000313" key="2">
    <source>
        <dbReference type="EMBL" id="PUZ65110.1"/>
    </source>
</evidence>
<evidence type="ECO:0000256" key="1">
    <source>
        <dbReference type="SAM" id="MobiDB-lite"/>
    </source>
</evidence>
<feature type="region of interest" description="Disordered" evidence="1">
    <location>
        <begin position="17"/>
        <end position="101"/>
    </location>
</feature>
<dbReference type="EMBL" id="CM009751">
    <property type="protein sequence ID" value="PUZ65110.1"/>
    <property type="molecule type" value="Genomic_DNA"/>
</dbReference>
<evidence type="ECO:0000313" key="3">
    <source>
        <dbReference type="Proteomes" id="UP000244336"/>
    </source>
</evidence>
<proteinExistence type="predicted"/>
<organism evidence="2 3">
    <name type="scientific">Panicum hallii var. hallii</name>
    <dbReference type="NCBI Taxonomy" id="1504633"/>
    <lineage>
        <taxon>Eukaryota</taxon>
        <taxon>Viridiplantae</taxon>
        <taxon>Streptophyta</taxon>
        <taxon>Embryophyta</taxon>
        <taxon>Tracheophyta</taxon>
        <taxon>Spermatophyta</taxon>
        <taxon>Magnoliopsida</taxon>
        <taxon>Liliopsida</taxon>
        <taxon>Poales</taxon>
        <taxon>Poaceae</taxon>
        <taxon>PACMAD clade</taxon>
        <taxon>Panicoideae</taxon>
        <taxon>Panicodae</taxon>
        <taxon>Paniceae</taxon>
        <taxon>Panicinae</taxon>
        <taxon>Panicum</taxon>
        <taxon>Panicum sect. Panicum</taxon>
    </lineage>
</organism>
<dbReference type="AlphaFoldDB" id="A0A2T7EB98"/>
<reference evidence="2 3" key="1">
    <citation type="submission" date="2018-04" db="EMBL/GenBank/DDBJ databases">
        <title>WGS assembly of Panicum hallii var. hallii HAL2.</title>
        <authorList>
            <person name="Lovell J."/>
            <person name="Jenkins J."/>
            <person name="Lowry D."/>
            <person name="Mamidi S."/>
            <person name="Sreedasyam A."/>
            <person name="Weng X."/>
            <person name="Barry K."/>
            <person name="Bonette J."/>
            <person name="Campitelli B."/>
            <person name="Daum C."/>
            <person name="Gordon S."/>
            <person name="Gould B."/>
            <person name="Lipzen A."/>
            <person name="MacQueen A."/>
            <person name="Palacio-Mejia J."/>
            <person name="Plott C."/>
            <person name="Shakirov E."/>
            <person name="Shu S."/>
            <person name="Yoshinaga Y."/>
            <person name="Zane M."/>
            <person name="Rokhsar D."/>
            <person name="Grimwood J."/>
            <person name="Schmutz J."/>
            <person name="Juenger T."/>
        </authorList>
    </citation>
    <scope>NUCLEOTIDE SEQUENCE [LARGE SCALE GENOMIC DNA]</scope>
    <source>
        <strain evidence="3">cv. HAL2</strain>
    </source>
</reference>
<keyword evidence="3" id="KW-1185">Reference proteome</keyword>
<dbReference type="Gramene" id="PUZ65110">
    <property type="protein sequence ID" value="PUZ65110"/>
    <property type="gene ID" value="GQ55_3G197200"/>
</dbReference>
<feature type="compositionally biased region" description="Basic residues" evidence="1">
    <location>
        <begin position="19"/>
        <end position="30"/>
    </location>
</feature>
<protein>
    <submittedName>
        <fullName evidence="2">Uncharacterized protein</fullName>
    </submittedName>
</protein>
<accession>A0A2T7EB98</accession>
<dbReference type="Proteomes" id="UP000244336">
    <property type="component" value="Chromosome 3"/>
</dbReference>
<name>A0A2T7EB98_9POAL</name>
<gene>
    <name evidence="2" type="ORF">GQ55_3G197200</name>
</gene>